<organism evidence="7 8">
    <name type="scientific">Eilatimonas milleporae</name>
    <dbReference type="NCBI Taxonomy" id="911205"/>
    <lineage>
        <taxon>Bacteria</taxon>
        <taxon>Pseudomonadati</taxon>
        <taxon>Pseudomonadota</taxon>
        <taxon>Alphaproteobacteria</taxon>
        <taxon>Kordiimonadales</taxon>
        <taxon>Kordiimonadaceae</taxon>
        <taxon>Eilatimonas</taxon>
    </lineage>
</organism>
<dbReference type="InterPro" id="IPR020846">
    <property type="entry name" value="MFS_dom"/>
</dbReference>
<dbReference type="InterPro" id="IPR011701">
    <property type="entry name" value="MFS"/>
</dbReference>
<evidence type="ECO:0000256" key="2">
    <source>
        <dbReference type="ARBA" id="ARBA00022989"/>
    </source>
</evidence>
<dbReference type="Proteomes" id="UP000271227">
    <property type="component" value="Unassembled WGS sequence"/>
</dbReference>
<evidence type="ECO:0000256" key="1">
    <source>
        <dbReference type="ARBA" id="ARBA00022692"/>
    </source>
</evidence>
<feature type="transmembrane region" description="Helical" evidence="5">
    <location>
        <begin position="162"/>
        <end position="183"/>
    </location>
</feature>
<dbReference type="SUPFAM" id="SSF103473">
    <property type="entry name" value="MFS general substrate transporter"/>
    <property type="match status" value="1"/>
</dbReference>
<proteinExistence type="predicted"/>
<gene>
    <name evidence="7" type="ORF">BXY39_0691</name>
</gene>
<evidence type="ECO:0000256" key="4">
    <source>
        <dbReference type="SAM" id="MobiDB-lite"/>
    </source>
</evidence>
<feature type="domain" description="Major facilitator superfamily (MFS) profile" evidence="6">
    <location>
        <begin position="226"/>
        <end position="426"/>
    </location>
</feature>
<comment type="caution">
    <text evidence="7">The sequence shown here is derived from an EMBL/GenBank/DDBJ whole genome shotgun (WGS) entry which is preliminary data.</text>
</comment>
<dbReference type="InterPro" id="IPR036259">
    <property type="entry name" value="MFS_trans_sf"/>
</dbReference>
<reference evidence="7 8" key="1">
    <citation type="submission" date="2018-10" db="EMBL/GenBank/DDBJ databases">
        <title>Genomic Encyclopedia of Archaeal and Bacterial Type Strains, Phase II (KMG-II): from individual species to whole genera.</title>
        <authorList>
            <person name="Goeker M."/>
        </authorList>
    </citation>
    <scope>NUCLEOTIDE SEQUENCE [LARGE SCALE GENOMIC DNA]</scope>
    <source>
        <strain evidence="7 8">DSM 25217</strain>
    </source>
</reference>
<feature type="transmembrane region" description="Helical" evidence="5">
    <location>
        <begin position="96"/>
        <end position="119"/>
    </location>
</feature>
<dbReference type="RefSeq" id="WP_121937390.1">
    <property type="nucleotide sequence ID" value="NZ_REFR01000009.1"/>
</dbReference>
<feature type="transmembrane region" description="Helical" evidence="5">
    <location>
        <begin position="317"/>
        <end position="344"/>
    </location>
</feature>
<dbReference type="Pfam" id="PF07690">
    <property type="entry name" value="MFS_1"/>
    <property type="match status" value="2"/>
</dbReference>
<dbReference type="GO" id="GO:0022857">
    <property type="term" value="F:transmembrane transporter activity"/>
    <property type="evidence" value="ECO:0007669"/>
    <property type="project" value="InterPro"/>
</dbReference>
<dbReference type="Gene3D" id="1.20.1250.20">
    <property type="entry name" value="MFS general substrate transporter like domains"/>
    <property type="match status" value="1"/>
</dbReference>
<name>A0A3M0CXB9_9PROT</name>
<feature type="transmembrane region" description="Helical" evidence="5">
    <location>
        <begin position="45"/>
        <end position="64"/>
    </location>
</feature>
<dbReference type="InParanoid" id="A0A3M0CXB9"/>
<sequence length="426" mass="44225">MQPRTIFLLILAQAGMIAASMTVVSFAALAGKTLAGDAALATLPVSMSIVSNAVATAPMSLYMARYGRVAGFRLGAACGLLGAVSAAMAIEAGDFWWLTASMLLIGPYLASAQYYRYMAAESVPEDKAPRAISLVLLGGLLAAIIVPNTVGSLNDLFLPHAFMGAFVFIAAVTFFVQAPIALLPARPRPPAPEGTAGRAPVGDSDKTVQSPGDAGDPPRGLGDFARMPAFWAAVLNAGLGYAMMSFVMTATPLAMEVCGFDAVTGSHVIQGHVVAMYLPSLFTGMLISRVGLVPMLLAGQVLFAVAFLTALNDVQILNFSLALVALGIAWNFCFVGGTALLVQILRPSERGRIQGVNELIVFGLSALASFASGVVLRYLGWQALNSVTFALLSVSALVTLWYAAHRRGGTADSPHTGPAGRAATGK</sequence>
<feature type="transmembrane region" description="Helical" evidence="5">
    <location>
        <begin position="71"/>
        <end position="90"/>
    </location>
</feature>
<evidence type="ECO:0000256" key="3">
    <source>
        <dbReference type="ARBA" id="ARBA00023136"/>
    </source>
</evidence>
<feature type="region of interest" description="Disordered" evidence="4">
    <location>
        <begin position="187"/>
        <end position="217"/>
    </location>
</feature>
<evidence type="ECO:0000256" key="5">
    <source>
        <dbReference type="SAM" id="Phobius"/>
    </source>
</evidence>
<feature type="transmembrane region" description="Helical" evidence="5">
    <location>
        <begin position="356"/>
        <end position="380"/>
    </location>
</feature>
<feature type="transmembrane region" description="Helical" evidence="5">
    <location>
        <begin position="386"/>
        <end position="404"/>
    </location>
</feature>
<evidence type="ECO:0000259" key="6">
    <source>
        <dbReference type="PROSITE" id="PS50850"/>
    </source>
</evidence>
<dbReference type="EMBL" id="REFR01000009">
    <property type="protein sequence ID" value="RMB12199.1"/>
    <property type="molecule type" value="Genomic_DNA"/>
</dbReference>
<feature type="transmembrane region" description="Helical" evidence="5">
    <location>
        <begin position="292"/>
        <end position="311"/>
    </location>
</feature>
<keyword evidence="8" id="KW-1185">Reference proteome</keyword>
<keyword evidence="3 5" id="KW-0472">Membrane</keyword>
<dbReference type="OrthoDB" id="8558006at2"/>
<evidence type="ECO:0000313" key="8">
    <source>
        <dbReference type="Proteomes" id="UP000271227"/>
    </source>
</evidence>
<keyword evidence="1 5" id="KW-0812">Transmembrane</keyword>
<evidence type="ECO:0000313" key="7">
    <source>
        <dbReference type="EMBL" id="RMB12199.1"/>
    </source>
</evidence>
<dbReference type="AlphaFoldDB" id="A0A3M0CXB9"/>
<dbReference type="PROSITE" id="PS50850">
    <property type="entry name" value="MFS"/>
    <property type="match status" value="1"/>
</dbReference>
<feature type="transmembrane region" description="Helical" evidence="5">
    <location>
        <begin position="131"/>
        <end position="150"/>
    </location>
</feature>
<accession>A0A3M0CXB9</accession>
<feature type="transmembrane region" description="Helical" evidence="5">
    <location>
        <begin position="229"/>
        <end position="248"/>
    </location>
</feature>
<dbReference type="PANTHER" id="PTHR23534:SF1">
    <property type="entry name" value="MAJOR FACILITATOR SUPERFAMILY PROTEIN"/>
    <property type="match status" value="1"/>
</dbReference>
<keyword evidence="2 5" id="KW-1133">Transmembrane helix</keyword>
<dbReference type="PANTHER" id="PTHR23534">
    <property type="entry name" value="MFS PERMEASE"/>
    <property type="match status" value="1"/>
</dbReference>
<protein>
    <submittedName>
        <fullName evidence="7">Putative MFS family arabinose efflux permease</fullName>
    </submittedName>
</protein>